<protein>
    <recommendedName>
        <fullName evidence="2">AB hydrolase-1 domain-containing protein</fullName>
    </recommendedName>
</protein>
<dbReference type="KEGG" id="sla:SERLADRAFT_462042"/>
<dbReference type="PANTHER" id="PTHR47842:SF1">
    <property type="entry name" value="DUF676 DOMAIN-CONTAINING PROTEIN"/>
    <property type="match status" value="1"/>
</dbReference>
<sequence length="408" mass="44056">MPSGSHGEEEQKQLVVAKTLPLDLILVIFIHGFKGTDTTFGDFPSRLEHVLTETVDHVRVECIPFPAYETKGELTEAVERFADWLTTLTVQKEVENGTGGGAGKAKIILCGHSMGGLLAADALLEFVNSRPDKQAPLWPKIIACIAFDTPYLGLHPFVFKNSATKAVEYASSARTVASDIFSLFGKKSTTPVAPQKLPAASITSSSMGTSSEAGWMKWAPAAYAVGGALIAGAAAGTAYYRRDDLGSGYTWATDHMKYVKNLWDEKTLQKRLDCLVEAEQNFGVLFRNFYTLIPPSFPSYTPARTFVVLPQQSSPSTSYFLPAKNSIASDEVQAHTGMFDAKSNDGYYALGLETAKIIREAVMISRGIVEDDSTQAAQDSVAAEAMEQTRQPGDVNVGIETAEPSEGS</sequence>
<evidence type="ECO:0000256" key="1">
    <source>
        <dbReference type="SAM" id="MobiDB-lite"/>
    </source>
</evidence>
<name>F8NMD5_SERL9</name>
<feature type="region of interest" description="Disordered" evidence="1">
    <location>
        <begin position="374"/>
        <end position="408"/>
    </location>
</feature>
<dbReference type="AlphaFoldDB" id="F8NMD5"/>
<organism>
    <name type="scientific">Serpula lacrymans var. lacrymans (strain S7.9)</name>
    <name type="common">Dry rot fungus</name>
    <dbReference type="NCBI Taxonomy" id="578457"/>
    <lineage>
        <taxon>Eukaryota</taxon>
        <taxon>Fungi</taxon>
        <taxon>Dikarya</taxon>
        <taxon>Basidiomycota</taxon>
        <taxon>Agaricomycotina</taxon>
        <taxon>Agaricomycetes</taxon>
        <taxon>Agaricomycetidae</taxon>
        <taxon>Boletales</taxon>
        <taxon>Coniophorineae</taxon>
        <taxon>Serpulaceae</taxon>
        <taxon>Serpula</taxon>
    </lineage>
</organism>
<dbReference type="HOGENOM" id="CLU_020826_2_0_1"/>
<reference evidence="3" key="1">
    <citation type="submission" date="2011-04" db="EMBL/GenBank/DDBJ databases">
        <title>Evolution of plant cell wall degrading machinery underlies the functional diversity of forest fungi.</title>
        <authorList>
            <consortium name="US DOE Joint Genome Institute (JGI-PGF)"/>
            <person name="Eastwood D.C."/>
            <person name="Floudas D."/>
            <person name="Binder M."/>
            <person name="Majcherczyk A."/>
            <person name="Schneider P."/>
            <person name="Aerts A."/>
            <person name="Asiegbu F.O."/>
            <person name="Baker S.E."/>
            <person name="Barry K."/>
            <person name="Bendiksby M."/>
            <person name="Blumentritt M."/>
            <person name="Coutinho P.M."/>
            <person name="Cullen D."/>
            <person name="Cullen D."/>
            <person name="Gathman A."/>
            <person name="Goodell B."/>
            <person name="Henrissat B."/>
            <person name="Ihrmark K."/>
            <person name="Kauserud H."/>
            <person name="Kohler A."/>
            <person name="LaButti K."/>
            <person name="Lapidus A."/>
            <person name="Lavin J.L."/>
            <person name="Lee Y.-H."/>
            <person name="Lindquist E."/>
            <person name="Lilly W."/>
            <person name="Lucas S."/>
            <person name="Morin E."/>
            <person name="Murat C."/>
            <person name="Oguiza J.A."/>
            <person name="Park J."/>
            <person name="Pisabarro A.G."/>
            <person name="Riley R."/>
            <person name="Rosling A."/>
            <person name="Salamov A."/>
            <person name="Schmidt O."/>
            <person name="Schmutz J."/>
            <person name="Skrede I."/>
            <person name="Stenlid J."/>
            <person name="Wiebenga A."/>
            <person name="Xie X."/>
            <person name="Kues U."/>
            <person name="Hibbett D.S."/>
            <person name="Hoffmeister D."/>
            <person name="Hogberg N."/>
            <person name="Martin F."/>
            <person name="Grigoriev I.V."/>
            <person name="Watkinson S.C."/>
        </authorList>
    </citation>
    <scope>NUCLEOTIDE SEQUENCE</scope>
    <source>
        <strain evidence="3">S7.9</strain>
    </source>
</reference>
<gene>
    <name evidence="3" type="ORF">SERLADRAFT_462042</name>
</gene>
<dbReference type="InterPro" id="IPR029058">
    <property type="entry name" value="AB_hydrolase_fold"/>
</dbReference>
<dbReference type="RefSeq" id="XP_007315960.1">
    <property type="nucleotide sequence ID" value="XM_007315898.1"/>
</dbReference>
<proteinExistence type="predicted"/>
<evidence type="ECO:0000259" key="2">
    <source>
        <dbReference type="Pfam" id="PF12697"/>
    </source>
</evidence>
<accession>F8NMD5</accession>
<dbReference type="InterPro" id="IPR000073">
    <property type="entry name" value="AB_hydrolase_1"/>
</dbReference>
<dbReference type="Gene3D" id="3.40.50.1820">
    <property type="entry name" value="alpha/beta hydrolase"/>
    <property type="match status" value="1"/>
</dbReference>
<dbReference type="PANTHER" id="PTHR47842">
    <property type="entry name" value="EXPRESSED PROTEIN"/>
    <property type="match status" value="1"/>
</dbReference>
<dbReference type="EMBL" id="GL945431">
    <property type="protein sequence ID" value="EGO27869.1"/>
    <property type="molecule type" value="Genomic_DNA"/>
</dbReference>
<feature type="domain" description="AB hydrolase-1" evidence="2">
    <location>
        <begin position="27"/>
        <end position="174"/>
    </location>
</feature>
<dbReference type="OrthoDB" id="442243at2759"/>
<dbReference type="GeneID" id="18818310"/>
<evidence type="ECO:0000313" key="3">
    <source>
        <dbReference type="EMBL" id="EGO27869.1"/>
    </source>
</evidence>
<dbReference type="SUPFAM" id="SSF53474">
    <property type="entry name" value="alpha/beta-Hydrolases"/>
    <property type="match status" value="1"/>
</dbReference>
<dbReference type="Proteomes" id="UP000008064">
    <property type="component" value="Unassembled WGS sequence"/>
</dbReference>
<dbReference type="Pfam" id="PF12697">
    <property type="entry name" value="Abhydrolase_6"/>
    <property type="match status" value="1"/>
</dbReference>